<protein>
    <submittedName>
        <fullName evidence="2">Uncharacterized protein</fullName>
    </submittedName>
</protein>
<sequence>MLISPDFFDQLCPSYKNVIKELDDNIFKLESESTDAAKIMQQQIIEHFSANYMMPKEYWQFYERFDFLDAQFQDLNKREKKRMKAYKHFYFNRNLGPLPQVN</sequence>
<dbReference type="AlphaFoldDB" id="A0A914Y4G3"/>
<name>A0A914Y4G3_9BILA</name>
<keyword evidence="1" id="KW-1185">Reference proteome</keyword>
<evidence type="ECO:0000313" key="2">
    <source>
        <dbReference type="WBParaSite" id="PSU_v2.g13660.t1"/>
    </source>
</evidence>
<reference evidence="2" key="1">
    <citation type="submission" date="2022-11" db="UniProtKB">
        <authorList>
            <consortium name="WormBaseParasite"/>
        </authorList>
    </citation>
    <scope>IDENTIFICATION</scope>
</reference>
<proteinExistence type="predicted"/>
<evidence type="ECO:0000313" key="1">
    <source>
        <dbReference type="Proteomes" id="UP000887577"/>
    </source>
</evidence>
<organism evidence="1 2">
    <name type="scientific">Panagrolaimus superbus</name>
    <dbReference type="NCBI Taxonomy" id="310955"/>
    <lineage>
        <taxon>Eukaryota</taxon>
        <taxon>Metazoa</taxon>
        <taxon>Ecdysozoa</taxon>
        <taxon>Nematoda</taxon>
        <taxon>Chromadorea</taxon>
        <taxon>Rhabditida</taxon>
        <taxon>Tylenchina</taxon>
        <taxon>Panagrolaimomorpha</taxon>
        <taxon>Panagrolaimoidea</taxon>
        <taxon>Panagrolaimidae</taxon>
        <taxon>Panagrolaimus</taxon>
    </lineage>
</organism>
<dbReference type="WBParaSite" id="PSU_v2.g13660.t1">
    <property type="protein sequence ID" value="PSU_v2.g13660.t1"/>
    <property type="gene ID" value="PSU_v2.g13660"/>
</dbReference>
<dbReference type="Proteomes" id="UP000887577">
    <property type="component" value="Unplaced"/>
</dbReference>
<accession>A0A914Y4G3</accession>